<dbReference type="eggNOG" id="ENOG502RT7W">
    <property type="taxonomic scope" value="Eukaryota"/>
</dbReference>
<dbReference type="HOGENOM" id="CLU_015062_0_0_1"/>
<accession>E3LWR2</accession>
<dbReference type="STRING" id="31234.E3LWR2"/>
<dbReference type="Proteomes" id="UP000008281">
    <property type="component" value="Unassembled WGS sequence"/>
</dbReference>
<sequence length="720" mass="81479">MRDPPIFSIIGLSIVLFMNFGYVDSKNQTSIIFHDEVGTTSSFSLNETEFEKIRDLNYIEFYVALRELYLTDGFALSNKLNTVILGQKVIPDLIYQLAIRALELTRFEMKQGDASLKRIKGMIKLNEPDALIHQPWLIDLADEILRNSFNSRDVAYSIRDLGVELSKPNFTRTDYTNGTYLRQKINNWTAVQGFNDTNFTESFLMIHHTIGPENFGVLADILEAMPWQVLKMQYEGMYLGDAELLRLYKSRLNSAIADADITSTMLKQDLAALVEVLNSTNSLIGQLADADIIPDPNVFSDIQQGIIQMDGESDQNRIQRAKETMENIWASISNQEAKNRFISARNNAMNRGIGGLEGVKLAMTAGARLIKNLGGSVDNANKKCQELVKLARFDSTAQQKILNAVQILLKLNGTDGQNTGYQLLFDLYFDKKAPKNQFLFPSSRYQSQETMIAFFGDVNLDVQSGFPDLIKALAKEKPRYEKFHNFVDSLQGDNNIIRNIRRSYGINVPSMEFALKIRTALQSIRNITSNQVELVETLRSIREIYRTEYSGEYFTSLASIATLSRDGIWLDVYDSLENIYTLTVGPVERAEERVAPFRGLKEMVGKNGSYLEVFLAMQSILESPWASSQKCEFIKEYYSGLGDVTPVVEAFGIKTNDIRRYNEGSTYIDALIQLLRASGSLQNLGRLLAFHKIQTTDKDPNNSIRMIADLLIHFGKNPRQ</sequence>
<evidence type="ECO:0000313" key="1">
    <source>
        <dbReference type="EMBL" id="EFO83551.1"/>
    </source>
</evidence>
<organism evidence="2">
    <name type="scientific">Caenorhabditis remanei</name>
    <name type="common">Caenorhabditis vulgaris</name>
    <dbReference type="NCBI Taxonomy" id="31234"/>
    <lineage>
        <taxon>Eukaryota</taxon>
        <taxon>Metazoa</taxon>
        <taxon>Ecdysozoa</taxon>
        <taxon>Nematoda</taxon>
        <taxon>Chromadorea</taxon>
        <taxon>Rhabditida</taxon>
        <taxon>Rhabditina</taxon>
        <taxon>Rhabditomorpha</taxon>
        <taxon>Rhabditoidea</taxon>
        <taxon>Rhabditidae</taxon>
        <taxon>Peloderinae</taxon>
        <taxon>Caenorhabditis</taxon>
    </lineage>
</organism>
<dbReference type="RefSeq" id="XP_003111690.2">
    <property type="nucleotide sequence ID" value="XM_003111642.2"/>
</dbReference>
<protein>
    <submittedName>
        <fullName evidence="1">Uncharacterized protein</fullName>
    </submittedName>
</protein>
<dbReference type="KEGG" id="crq:GCK72_010779"/>
<dbReference type="InParanoid" id="E3LWR2"/>
<name>E3LWR2_CAERE</name>
<dbReference type="OrthoDB" id="5815952at2759"/>
<reference evidence="1" key="1">
    <citation type="submission" date="2007-07" db="EMBL/GenBank/DDBJ databases">
        <title>PCAP assembly of the Caenorhabditis remanei genome.</title>
        <authorList>
            <consortium name="The Caenorhabditis remanei Sequencing Consortium"/>
            <person name="Wilson R.K."/>
        </authorList>
    </citation>
    <scope>NUCLEOTIDE SEQUENCE [LARGE SCALE GENOMIC DNA]</scope>
    <source>
        <strain evidence="1">PB4641</strain>
    </source>
</reference>
<dbReference type="OMA" id="NSASIFM"/>
<dbReference type="GeneID" id="9812072"/>
<evidence type="ECO:0000313" key="2">
    <source>
        <dbReference type="Proteomes" id="UP000008281"/>
    </source>
</evidence>
<keyword evidence="2" id="KW-1185">Reference proteome</keyword>
<dbReference type="AlphaFoldDB" id="E3LWR2"/>
<proteinExistence type="predicted"/>
<dbReference type="EMBL" id="DS268417">
    <property type="protein sequence ID" value="EFO83551.1"/>
    <property type="molecule type" value="Genomic_DNA"/>
</dbReference>
<gene>
    <name evidence="1" type="ORF">CRE_02932</name>
</gene>
<dbReference type="CTD" id="9812072"/>